<protein>
    <submittedName>
        <fullName evidence="2">Uncharacterized protein</fullName>
    </submittedName>
</protein>
<accession>A0AAV6VX09</accession>
<sequence length="66" mass="7328">MISEIKGRSVGGTKQQFLPPQTENSARAPYGYPMDQYTRAPTRIDRKLAPVGDGEQNEVVFAICSR</sequence>
<keyword evidence="3" id="KW-1185">Reference proteome</keyword>
<dbReference type="AlphaFoldDB" id="A0AAV6VX09"/>
<organism evidence="2 3">
    <name type="scientific">Oedothorax gibbosus</name>
    <dbReference type="NCBI Taxonomy" id="931172"/>
    <lineage>
        <taxon>Eukaryota</taxon>
        <taxon>Metazoa</taxon>
        <taxon>Ecdysozoa</taxon>
        <taxon>Arthropoda</taxon>
        <taxon>Chelicerata</taxon>
        <taxon>Arachnida</taxon>
        <taxon>Araneae</taxon>
        <taxon>Araneomorphae</taxon>
        <taxon>Entelegynae</taxon>
        <taxon>Araneoidea</taxon>
        <taxon>Linyphiidae</taxon>
        <taxon>Erigoninae</taxon>
        <taxon>Oedothorax</taxon>
    </lineage>
</organism>
<name>A0AAV6VX09_9ARAC</name>
<evidence type="ECO:0000313" key="2">
    <source>
        <dbReference type="EMBL" id="KAG8200965.1"/>
    </source>
</evidence>
<gene>
    <name evidence="2" type="ORF">JTE90_020601</name>
</gene>
<evidence type="ECO:0000256" key="1">
    <source>
        <dbReference type="SAM" id="MobiDB-lite"/>
    </source>
</evidence>
<reference evidence="2 3" key="1">
    <citation type="journal article" date="2022" name="Nat. Ecol. Evol.">
        <title>A masculinizing supergene underlies an exaggerated male reproductive morph in a spider.</title>
        <authorList>
            <person name="Hendrickx F."/>
            <person name="De Corte Z."/>
            <person name="Sonet G."/>
            <person name="Van Belleghem S.M."/>
            <person name="Kostlbacher S."/>
            <person name="Vangestel C."/>
        </authorList>
    </citation>
    <scope>NUCLEOTIDE SEQUENCE [LARGE SCALE GENOMIC DNA]</scope>
    <source>
        <strain evidence="2">W744_W776</strain>
    </source>
</reference>
<feature type="compositionally biased region" description="Polar residues" evidence="1">
    <location>
        <begin position="12"/>
        <end position="25"/>
    </location>
</feature>
<comment type="caution">
    <text evidence="2">The sequence shown here is derived from an EMBL/GenBank/DDBJ whole genome shotgun (WGS) entry which is preliminary data.</text>
</comment>
<feature type="region of interest" description="Disordered" evidence="1">
    <location>
        <begin position="1"/>
        <end position="36"/>
    </location>
</feature>
<dbReference type="Proteomes" id="UP000827092">
    <property type="component" value="Unassembled WGS sequence"/>
</dbReference>
<proteinExistence type="predicted"/>
<evidence type="ECO:0000313" key="3">
    <source>
        <dbReference type="Proteomes" id="UP000827092"/>
    </source>
</evidence>
<dbReference type="EMBL" id="JAFNEN010000011">
    <property type="protein sequence ID" value="KAG8200965.1"/>
    <property type="molecule type" value="Genomic_DNA"/>
</dbReference>